<dbReference type="EMBL" id="CP019912">
    <property type="protein sequence ID" value="AQW31986.1"/>
    <property type="molecule type" value="Genomic_DNA"/>
</dbReference>
<keyword evidence="1" id="KW-0614">Plasmid</keyword>
<proteinExistence type="predicted"/>
<geneLocation type="plasmid" evidence="1">
    <name>unnamed</name>
</geneLocation>
<evidence type="ECO:0000313" key="1">
    <source>
        <dbReference type="EMBL" id="AQW31986.1"/>
    </source>
</evidence>
<name>A0A1U9VN37_9RALS</name>
<sequence length="130" mass="14161">MAQARPPSHITIPIYTGFDLLDVAAPVELFSWMAEEGIGTQTTATVGRVFLRSIPYSTTSLCGKESLFALRSTPPGPKPGGVFHFCLRTWHPPSGAVFGRFLPLFLSRSLLLADVQSAKSARQRLEKSVT</sequence>
<dbReference type="Proteomes" id="UP000189628">
    <property type="component" value="Plasmid unnamed"/>
</dbReference>
<protein>
    <submittedName>
        <fullName evidence="1">Uncharacterized protein</fullName>
    </submittedName>
</protein>
<accession>A0A1U9VN37</accession>
<dbReference type="AlphaFoldDB" id="A0A1U9VN37"/>
<gene>
    <name evidence="1" type="ORF">B0B51_18965</name>
</gene>
<reference evidence="1 2" key="1">
    <citation type="submission" date="2017-02" db="EMBL/GenBank/DDBJ databases">
        <title>Blood Disease Bacterium A2-HR MARDI.</title>
        <authorList>
            <person name="Badrun R."/>
            <person name="Abu Bakar N."/>
            <person name="Laboh R."/>
        </authorList>
    </citation>
    <scope>NUCLEOTIDE SEQUENCE [LARGE SCALE GENOMIC DNA]</scope>
    <source>
        <strain evidence="1 2">A2-HR MARDI</strain>
        <plasmid evidence="2">Plasmid</plasmid>
    </source>
</reference>
<evidence type="ECO:0000313" key="2">
    <source>
        <dbReference type="Proteomes" id="UP000189628"/>
    </source>
</evidence>
<organism evidence="1 2">
    <name type="scientific">blood disease bacterium A2-HR MARDI</name>
    <dbReference type="NCBI Taxonomy" id="1944648"/>
    <lineage>
        <taxon>Bacteria</taxon>
        <taxon>Pseudomonadati</taxon>
        <taxon>Pseudomonadota</taxon>
        <taxon>Betaproteobacteria</taxon>
        <taxon>Burkholderiales</taxon>
        <taxon>Burkholderiaceae</taxon>
        <taxon>Ralstonia</taxon>
        <taxon>Ralstonia solanacearum species complex</taxon>
    </lineage>
</organism>